<accession>A0A4R5LWR1</accession>
<protein>
    <submittedName>
        <fullName evidence="1">Zinc chelation protein SecC</fullName>
    </submittedName>
</protein>
<keyword evidence="2" id="KW-1185">Reference proteome</keyword>
<evidence type="ECO:0000313" key="1">
    <source>
        <dbReference type="EMBL" id="TDG15867.1"/>
    </source>
</evidence>
<dbReference type="InterPro" id="IPR027417">
    <property type="entry name" value="P-loop_NTPase"/>
</dbReference>
<evidence type="ECO:0000313" key="2">
    <source>
        <dbReference type="Proteomes" id="UP000295554"/>
    </source>
</evidence>
<dbReference type="RefSeq" id="WP_133210740.1">
    <property type="nucleotide sequence ID" value="NZ_SMSE01000001.1"/>
</dbReference>
<dbReference type="Pfam" id="PF02810">
    <property type="entry name" value="SEC-C"/>
    <property type="match status" value="1"/>
</dbReference>
<gene>
    <name evidence="1" type="ORF">E2F43_06480</name>
</gene>
<proteinExistence type="predicted"/>
<dbReference type="Gene3D" id="3.40.50.300">
    <property type="entry name" value="P-loop containing nucleotide triphosphate hydrolases"/>
    <property type="match status" value="1"/>
</dbReference>
<dbReference type="Gene3D" id="3.10.450.50">
    <property type="match status" value="1"/>
</dbReference>
<dbReference type="Proteomes" id="UP000295554">
    <property type="component" value="Unassembled WGS sequence"/>
</dbReference>
<dbReference type="SUPFAM" id="SSF103642">
    <property type="entry name" value="Sec-C motif"/>
    <property type="match status" value="1"/>
</dbReference>
<sequence length="325" mass="36973">MTRVEQPVFILAAPRSGSTLLFETLRHCQALWSLGDEGHGVIERHRELSPRPFSSDSNRLTEADLPTALAQQLRQDFLAALVDHRGQALPRSGNGTVRMLEKTPKNILRVPFFLGLYPDARFIYLYRDPLENVSSIMDGWRSGRFTTYLDKTTPHGTWSFLLPPGWEQVRERPLVEIASYQWTACHRHALRDLGRLDDSRWCAVNFSRFLANPEAEVQRLCDFMAVPMDAGLRRHCQQDLPLSRYTLDRPAVAKWRRNEAALATVLDDLAPMVDQINRFCAGRAAPLLPPQIREVPAQAAGRKMGRNEVCHCGSGRRFKHCHGKI</sequence>
<dbReference type="SUPFAM" id="SSF52540">
    <property type="entry name" value="P-loop containing nucleoside triphosphate hydrolases"/>
    <property type="match status" value="1"/>
</dbReference>
<dbReference type="Pfam" id="PF13469">
    <property type="entry name" value="Sulfotransfer_3"/>
    <property type="match status" value="1"/>
</dbReference>
<reference evidence="1 2" key="1">
    <citation type="submission" date="2019-03" db="EMBL/GenBank/DDBJ databases">
        <title>Seongchinamella monodicae gen. nov., sp. nov., a novel member of the Gammaproteobacteria isolated from a tidal mudflat of beach.</title>
        <authorList>
            <person name="Yang H.G."/>
            <person name="Kang J.W."/>
            <person name="Lee S.D."/>
        </authorList>
    </citation>
    <scope>NUCLEOTIDE SEQUENCE [LARGE SCALE GENOMIC DNA]</scope>
    <source>
        <strain evidence="1 2">GH4-78</strain>
    </source>
</reference>
<organism evidence="1 2">
    <name type="scientific">Seongchinamella unica</name>
    <dbReference type="NCBI Taxonomy" id="2547392"/>
    <lineage>
        <taxon>Bacteria</taxon>
        <taxon>Pseudomonadati</taxon>
        <taxon>Pseudomonadota</taxon>
        <taxon>Gammaproteobacteria</taxon>
        <taxon>Cellvibrionales</taxon>
        <taxon>Halieaceae</taxon>
        <taxon>Seongchinamella</taxon>
    </lineage>
</organism>
<name>A0A4R5LWR1_9GAMM</name>
<dbReference type="InterPro" id="IPR004027">
    <property type="entry name" value="SEC_C_motif"/>
</dbReference>
<dbReference type="AlphaFoldDB" id="A0A4R5LWR1"/>
<dbReference type="EMBL" id="SMSE01000001">
    <property type="protein sequence ID" value="TDG15867.1"/>
    <property type="molecule type" value="Genomic_DNA"/>
</dbReference>
<dbReference type="OrthoDB" id="5729795at2"/>
<comment type="caution">
    <text evidence="1">The sequence shown here is derived from an EMBL/GenBank/DDBJ whole genome shotgun (WGS) entry which is preliminary data.</text>
</comment>